<gene>
    <name evidence="1" type="ORF">GUITHDRAFT_122942</name>
</gene>
<sequence length="68" mass="7382">RLSMAPSTLFATDYQARGLSARGMARSKSLIVTSSIPAQTTRLPLLVKPHKVLQSARSFDQIRLGGNL</sequence>
<evidence type="ECO:0000313" key="2">
    <source>
        <dbReference type="EnsemblProtists" id="EKX30848"/>
    </source>
</evidence>
<keyword evidence="3" id="KW-1185">Reference proteome</keyword>
<protein>
    <submittedName>
        <fullName evidence="1 2">Uncharacterized protein</fullName>
    </submittedName>
</protein>
<name>L1I3P4_GUITC</name>
<reference evidence="3" key="2">
    <citation type="submission" date="2012-11" db="EMBL/GenBank/DDBJ databases">
        <authorList>
            <person name="Kuo A."/>
            <person name="Curtis B.A."/>
            <person name="Tanifuji G."/>
            <person name="Burki F."/>
            <person name="Gruber A."/>
            <person name="Irimia M."/>
            <person name="Maruyama S."/>
            <person name="Arias M.C."/>
            <person name="Ball S.G."/>
            <person name="Gile G.H."/>
            <person name="Hirakawa Y."/>
            <person name="Hopkins J.F."/>
            <person name="Rensing S.A."/>
            <person name="Schmutz J."/>
            <person name="Symeonidi A."/>
            <person name="Elias M."/>
            <person name="Eveleigh R.J."/>
            <person name="Herman E.K."/>
            <person name="Klute M.J."/>
            <person name="Nakayama T."/>
            <person name="Obornik M."/>
            <person name="Reyes-Prieto A."/>
            <person name="Armbrust E.V."/>
            <person name="Aves S.J."/>
            <person name="Beiko R.G."/>
            <person name="Coutinho P."/>
            <person name="Dacks J.B."/>
            <person name="Durnford D.G."/>
            <person name="Fast N.M."/>
            <person name="Green B.R."/>
            <person name="Grisdale C."/>
            <person name="Hempe F."/>
            <person name="Henrissat B."/>
            <person name="Hoppner M.P."/>
            <person name="Ishida K.-I."/>
            <person name="Kim E."/>
            <person name="Koreny L."/>
            <person name="Kroth P.G."/>
            <person name="Liu Y."/>
            <person name="Malik S.-B."/>
            <person name="Maier U.G."/>
            <person name="McRose D."/>
            <person name="Mock T."/>
            <person name="Neilson J.A."/>
            <person name="Onodera N.T."/>
            <person name="Poole A.M."/>
            <person name="Pritham E.J."/>
            <person name="Richards T.A."/>
            <person name="Rocap G."/>
            <person name="Roy S.W."/>
            <person name="Sarai C."/>
            <person name="Schaack S."/>
            <person name="Shirato S."/>
            <person name="Slamovits C.H."/>
            <person name="Spencer D.F."/>
            <person name="Suzuki S."/>
            <person name="Worden A.Z."/>
            <person name="Zauner S."/>
            <person name="Barry K."/>
            <person name="Bell C."/>
            <person name="Bharti A.K."/>
            <person name="Crow J.A."/>
            <person name="Grimwood J."/>
            <person name="Kramer R."/>
            <person name="Lindquist E."/>
            <person name="Lucas S."/>
            <person name="Salamov A."/>
            <person name="McFadden G.I."/>
            <person name="Lane C.E."/>
            <person name="Keeling P.J."/>
            <person name="Gray M.W."/>
            <person name="Grigoriev I.V."/>
            <person name="Archibald J.M."/>
        </authorList>
    </citation>
    <scope>NUCLEOTIDE SEQUENCE</scope>
    <source>
        <strain evidence="3">CCMP2712</strain>
    </source>
</reference>
<evidence type="ECO:0000313" key="3">
    <source>
        <dbReference type="Proteomes" id="UP000011087"/>
    </source>
</evidence>
<dbReference type="HOGENOM" id="CLU_2801943_0_0_1"/>
<evidence type="ECO:0000313" key="1">
    <source>
        <dbReference type="EMBL" id="EKX30848.1"/>
    </source>
</evidence>
<accession>L1I3P4</accession>
<organism evidence="1">
    <name type="scientific">Guillardia theta (strain CCMP2712)</name>
    <name type="common">Cryptophyte</name>
    <dbReference type="NCBI Taxonomy" id="905079"/>
    <lineage>
        <taxon>Eukaryota</taxon>
        <taxon>Cryptophyceae</taxon>
        <taxon>Pyrenomonadales</taxon>
        <taxon>Geminigeraceae</taxon>
        <taxon>Guillardia</taxon>
    </lineage>
</organism>
<reference evidence="2" key="3">
    <citation type="submission" date="2016-03" db="UniProtKB">
        <authorList>
            <consortium name="EnsemblProtists"/>
        </authorList>
    </citation>
    <scope>IDENTIFICATION</scope>
</reference>
<reference evidence="1 3" key="1">
    <citation type="journal article" date="2012" name="Nature">
        <title>Algal genomes reveal evolutionary mosaicism and the fate of nucleomorphs.</title>
        <authorList>
            <consortium name="DOE Joint Genome Institute"/>
            <person name="Curtis B.A."/>
            <person name="Tanifuji G."/>
            <person name="Burki F."/>
            <person name="Gruber A."/>
            <person name="Irimia M."/>
            <person name="Maruyama S."/>
            <person name="Arias M.C."/>
            <person name="Ball S.G."/>
            <person name="Gile G.H."/>
            <person name="Hirakawa Y."/>
            <person name="Hopkins J.F."/>
            <person name="Kuo A."/>
            <person name="Rensing S.A."/>
            <person name="Schmutz J."/>
            <person name="Symeonidi A."/>
            <person name="Elias M."/>
            <person name="Eveleigh R.J."/>
            <person name="Herman E.K."/>
            <person name="Klute M.J."/>
            <person name="Nakayama T."/>
            <person name="Obornik M."/>
            <person name="Reyes-Prieto A."/>
            <person name="Armbrust E.V."/>
            <person name="Aves S.J."/>
            <person name="Beiko R.G."/>
            <person name="Coutinho P."/>
            <person name="Dacks J.B."/>
            <person name="Durnford D.G."/>
            <person name="Fast N.M."/>
            <person name="Green B.R."/>
            <person name="Grisdale C.J."/>
            <person name="Hempel F."/>
            <person name="Henrissat B."/>
            <person name="Hoppner M.P."/>
            <person name="Ishida K."/>
            <person name="Kim E."/>
            <person name="Koreny L."/>
            <person name="Kroth P.G."/>
            <person name="Liu Y."/>
            <person name="Malik S.B."/>
            <person name="Maier U.G."/>
            <person name="McRose D."/>
            <person name="Mock T."/>
            <person name="Neilson J.A."/>
            <person name="Onodera N.T."/>
            <person name="Poole A.M."/>
            <person name="Pritham E.J."/>
            <person name="Richards T.A."/>
            <person name="Rocap G."/>
            <person name="Roy S.W."/>
            <person name="Sarai C."/>
            <person name="Schaack S."/>
            <person name="Shirato S."/>
            <person name="Slamovits C.H."/>
            <person name="Spencer D.F."/>
            <person name="Suzuki S."/>
            <person name="Worden A.Z."/>
            <person name="Zauner S."/>
            <person name="Barry K."/>
            <person name="Bell C."/>
            <person name="Bharti A.K."/>
            <person name="Crow J.A."/>
            <person name="Grimwood J."/>
            <person name="Kramer R."/>
            <person name="Lindquist E."/>
            <person name="Lucas S."/>
            <person name="Salamov A."/>
            <person name="McFadden G.I."/>
            <person name="Lane C.E."/>
            <person name="Keeling P.J."/>
            <person name="Gray M.W."/>
            <person name="Grigoriev I.V."/>
            <person name="Archibald J.M."/>
        </authorList>
    </citation>
    <scope>NUCLEOTIDE SEQUENCE</scope>
    <source>
        <strain evidence="1 3">CCMP2712</strain>
    </source>
</reference>
<proteinExistence type="predicted"/>
<feature type="non-terminal residue" evidence="1">
    <location>
        <position position="1"/>
    </location>
</feature>
<dbReference type="GeneID" id="17287569"/>
<dbReference type="RefSeq" id="XP_005817828.1">
    <property type="nucleotide sequence ID" value="XM_005817771.1"/>
</dbReference>
<dbReference type="KEGG" id="gtt:GUITHDRAFT_122942"/>
<dbReference type="PaxDb" id="55529-EKX30848"/>
<dbReference type="EMBL" id="JH993506">
    <property type="protein sequence ID" value="EKX30848.1"/>
    <property type="molecule type" value="Genomic_DNA"/>
</dbReference>
<dbReference type="AlphaFoldDB" id="L1I3P4"/>
<dbReference type="Proteomes" id="UP000011087">
    <property type="component" value="Unassembled WGS sequence"/>
</dbReference>
<dbReference type="EnsemblProtists" id="EKX30848">
    <property type="protein sequence ID" value="EKX30848"/>
    <property type="gene ID" value="GUITHDRAFT_122942"/>
</dbReference>